<accession>A0A8J2BJS2</accession>
<proteinExistence type="predicted"/>
<dbReference type="Proteomes" id="UP000663859">
    <property type="component" value="Unassembled WGS sequence"/>
</dbReference>
<feature type="region of interest" description="Disordered" evidence="1">
    <location>
        <begin position="1"/>
        <end position="20"/>
    </location>
</feature>
<evidence type="ECO:0000313" key="2">
    <source>
        <dbReference type="EMBL" id="CAF0689859.1"/>
    </source>
</evidence>
<reference evidence="2" key="1">
    <citation type="submission" date="2021-02" db="EMBL/GenBank/DDBJ databases">
        <authorList>
            <person name="Cremers G."/>
            <person name="Picone N."/>
        </authorList>
    </citation>
    <scope>NUCLEOTIDE SEQUENCE</scope>
    <source>
        <strain evidence="2">PQ17</strain>
    </source>
</reference>
<gene>
    <name evidence="2" type="ORF">MPNT_10403</name>
</gene>
<organism evidence="2 3">
    <name type="scientific">Candidatus Methylacidithermus pantelleriae</name>
    <dbReference type="NCBI Taxonomy" id="2744239"/>
    <lineage>
        <taxon>Bacteria</taxon>
        <taxon>Pseudomonadati</taxon>
        <taxon>Verrucomicrobiota</taxon>
        <taxon>Methylacidiphilae</taxon>
        <taxon>Methylacidiphilales</taxon>
        <taxon>Methylacidiphilaceae</taxon>
        <taxon>Candidatus Methylacidithermus</taxon>
    </lineage>
</organism>
<protein>
    <submittedName>
        <fullName evidence="2">Uncharacterized protein</fullName>
    </submittedName>
</protein>
<sequence>MESFLKGSEVPGLSFGGGGDATGFGETSWSRLDADGKSVGVFFEELCPISIPFGLCSSARFFSLRACWQSSL</sequence>
<dbReference type="AlphaFoldDB" id="A0A8J2BJS2"/>
<comment type="caution">
    <text evidence="2">The sequence shown here is derived from an EMBL/GenBank/DDBJ whole genome shotgun (WGS) entry which is preliminary data.</text>
</comment>
<evidence type="ECO:0000313" key="3">
    <source>
        <dbReference type="Proteomes" id="UP000663859"/>
    </source>
</evidence>
<dbReference type="EMBL" id="CAJNOB010000001">
    <property type="protein sequence ID" value="CAF0689859.1"/>
    <property type="molecule type" value="Genomic_DNA"/>
</dbReference>
<keyword evidence="3" id="KW-1185">Reference proteome</keyword>
<evidence type="ECO:0000256" key="1">
    <source>
        <dbReference type="SAM" id="MobiDB-lite"/>
    </source>
</evidence>
<name>A0A8J2BJS2_9BACT</name>